<feature type="transmembrane region" description="Helical" evidence="2">
    <location>
        <begin position="88"/>
        <end position="113"/>
    </location>
</feature>
<accession>A0A383UVS8</accession>
<dbReference type="VEuPathDB" id="FungiDB:BLGHR1_14184"/>
<proteinExistence type="predicted"/>
<keyword evidence="2" id="KW-0812">Transmembrane</keyword>
<feature type="transmembrane region" description="Helical" evidence="2">
    <location>
        <begin position="55"/>
        <end position="76"/>
    </location>
</feature>
<sequence length="315" mass="34685">MNSLSRYLRIPRPTRFFAIMSLCTGVEMVCLSMIFNKITGFYGLLAILTGLRFSILQLVMYLYSCITLLIVVLLLAHLRKQSPFQCLLFAYFYIIDTIVSTAFTSVCAVSWFLTVRFGNELQKSTAGKHVAPGFSNIGYNMSESSEDIKQLSRVTAAQEAVAYGVASATASSGSGFEETVPSVALVAALTLVRFYFVFVVLAYARQVIQQNSYGASFTKLHLHTDGSADAISDENPFAVGCFAGDGWKGKMGRIMVKIGESYWLGEKTHQESWAQRIESRFRPSKFAVGPPGTIERERRARSGTGPPAPPSILKL</sequence>
<feature type="transmembrane region" description="Helical" evidence="2">
    <location>
        <begin position="183"/>
        <end position="204"/>
    </location>
</feature>
<dbReference type="PANTHER" id="PTHR28077:SF1">
    <property type="entry name" value="INOSITOL PHOSPHORYLCERAMIDE SYNTHASE REGULATORY SUBUNIT KEI1"/>
    <property type="match status" value="1"/>
</dbReference>
<dbReference type="InterPro" id="IPR013862">
    <property type="entry name" value="Kei1"/>
</dbReference>
<organism evidence="3 4">
    <name type="scientific">Blumeria hordei</name>
    <name type="common">Barley powdery mildew</name>
    <name type="synonym">Blumeria graminis f. sp. hordei</name>
    <dbReference type="NCBI Taxonomy" id="2867405"/>
    <lineage>
        <taxon>Eukaryota</taxon>
        <taxon>Fungi</taxon>
        <taxon>Dikarya</taxon>
        <taxon>Ascomycota</taxon>
        <taxon>Pezizomycotina</taxon>
        <taxon>Leotiomycetes</taxon>
        <taxon>Erysiphales</taxon>
        <taxon>Erysiphaceae</taxon>
        <taxon>Blumeria</taxon>
    </lineage>
</organism>
<dbReference type="GO" id="GO:0006673">
    <property type="term" value="P:inositol phosphoceramide metabolic process"/>
    <property type="evidence" value="ECO:0007669"/>
    <property type="project" value="InterPro"/>
</dbReference>
<protein>
    <recommendedName>
        <fullName evidence="5">Inositol phoshorylceramide synthase regulatory subunit kei1</fullName>
    </recommendedName>
</protein>
<evidence type="ECO:0000256" key="2">
    <source>
        <dbReference type="SAM" id="Phobius"/>
    </source>
</evidence>
<dbReference type="AlphaFoldDB" id="A0A383UVS8"/>
<dbReference type="GO" id="GO:0070916">
    <property type="term" value="C:inositol phosphoceramide synthase complex"/>
    <property type="evidence" value="ECO:0007669"/>
    <property type="project" value="TreeGrafter"/>
</dbReference>
<dbReference type="EMBL" id="UNSH01000051">
    <property type="protein sequence ID" value="SZF03392.1"/>
    <property type="molecule type" value="Genomic_DNA"/>
</dbReference>
<feature type="region of interest" description="Disordered" evidence="1">
    <location>
        <begin position="284"/>
        <end position="315"/>
    </location>
</feature>
<gene>
    <name evidence="3" type="ORF">BLGHR1_14184</name>
</gene>
<feature type="compositionally biased region" description="Pro residues" evidence="1">
    <location>
        <begin position="306"/>
        <end position="315"/>
    </location>
</feature>
<dbReference type="PANTHER" id="PTHR28077">
    <property type="entry name" value="INOSITOL PHOSPHORYLCERAMIDE SYNTHASE REGULATORY SUBUNIT KEI1"/>
    <property type="match status" value="1"/>
</dbReference>
<name>A0A383UVS8_BLUHO</name>
<keyword evidence="2" id="KW-1133">Transmembrane helix</keyword>
<dbReference type="Pfam" id="PF08552">
    <property type="entry name" value="Kei1"/>
    <property type="match status" value="1"/>
</dbReference>
<dbReference type="Proteomes" id="UP000275772">
    <property type="component" value="Unassembled WGS sequence"/>
</dbReference>
<feature type="transmembrane region" description="Helical" evidence="2">
    <location>
        <begin position="16"/>
        <end position="35"/>
    </location>
</feature>
<dbReference type="GO" id="GO:0070917">
    <property type="term" value="F:inositol phosphoceramide synthase regulator activity"/>
    <property type="evidence" value="ECO:0007669"/>
    <property type="project" value="InterPro"/>
</dbReference>
<reference evidence="3 4" key="1">
    <citation type="submission" date="2017-11" db="EMBL/GenBank/DDBJ databases">
        <authorList>
            <person name="Kracher B."/>
        </authorList>
    </citation>
    <scope>NUCLEOTIDE SEQUENCE [LARGE SCALE GENOMIC DNA]</scope>
    <source>
        <strain evidence="3 4">RACE1</strain>
    </source>
</reference>
<evidence type="ECO:0000313" key="3">
    <source>
        <dbReference type="EMBL" id="SZF03392.1"/>
    </source>
</evidence>
<dbReference type="GO" id="GO:0000139">
    <property type="term" value="C:Golgi membrane"/>
    <property type="evidence" value="ECO:0007669"/>
    <property type="project" value="TreeGrafter"/>
</dbReference>
<evidence type="ECO:0000256" key="1">
    <source>
        <dbReference type="SAM" id="MobiDB-lite"/>
    </source>
</evidence>
<keyword evidence="2" id="KW-0472">Membrane</keyword>
<evidence type="ECO:0008006" key="5">
    <source>
        <dbReference type="Google" id="ProtNLM"/>
    </source>
</evidence>
<evidence type="ECO:0000313" key="4">
    <source>
        <dbReference type="Proteomes" id="UP000275772"/>
    </source>
</evidence>